<protein>
    <submittedName>
        <fullName evidence="4">Uncharacterized protein LOC120254910</fullName>
    </submittedName>
</protein>
<evidence type="ECO:0000313" key="4">
    <source>
        <dbReference type="RefSeq" id="XP_039118817.1"/>
    </source>
</evidence>
<dbReference type="InterPro" id="IPR025836">
    <property type="entry name" value="Zn_knuckle_CX2CX4HX4C"/>
</dbReference>
<accession>A0AB40AUT6</accession>
<proteinExistence type="predicted"/>
<feature type="domain" description="Zinc knuckle CX2CX4HX4C" evidence="2">
    <location>
        <begin position="229"/>
        <end position="251"/>
    </location>
</feature>
<evidence type="ECO:0000313" key="3">
    <source>
        <dbReference type="Proteomes" id="UP001515500"/>
    </source>
</evidence>
<dbReference type="GeneID" id="120254910"/>
<organism evidence="3 4">
    <name type="scientific">Dioscorea cayennensis subsp. rotundata</name>
    <name type="common">White Guinea yam</name>
    <name type="synonym">Dioscorea rotundata</name>
    <dbReference type="NCBI Taxonomy" id="55577"/>
    <lineage>
        <taxon>Eukaryota</taxon>
        <taxon>Viridiplantae</taxon>
        <taxon>Streptophyta</taxon>
        <taxon>Embryophyta</taxon>
        <taxon>Tracheophyta</taxon>
        <taxon>Spermatophyta</taxon>
        <taxon>Magnoliopsida</taxon>
        <taxon>Liliopsida</taxon>
        <taxon>Dioscoreales</taxon>
        <taxon>Dioscoreaceae</taxon>
        <taxon>Dioscorea</taxon>
    </lineage>
</organism>
<name>A0AB40AUT6_DIOCR</name>
<dbReference type="RefSeq" id="XP_039118817.1">
    <property type="nucleotide sequence ID" value="XM_039262883.1"/>
</dbReference>
<dbReference type="Pfam" id="PF14111">
    <property type="entry name" value="DUF4283"/>
    <property type="match status" value="1"/>
</dbReference>
<reference evidence="4" key="1">
    <citation type="submission" date="2025-08" db="UniProtKB">
        <authorList>
            <consortium name="RefSeq"/>
        </authorList>
    </citation>
    <scope>IDENTIFICATION</scope>
</reference>
<dbReference type="Proteomes" id="UP001515500">
    <property type="component" value="Unplaced"/>
</dbReference>
<dbReference type="InterPro" id="IPR025558">
    <property type="entry name" value="DUF4283"/>
</dbReference>
<sequence>MASGDRPPAPSSHSPLRKSWAQIASSFNKQTDSSPLHNATILNKLKESTSDFIRLDSDLLNRAHLKFQHALYGKLFGKSPPFEQVKADLLAKWGMFGTILISDLPNGFLLIRCPSQQIMKKLLLDGPWAVNGIILQISPWKPFFEPSFAKLSTATIWLQFHNLPMELWDGETLETIVSQFGTLLKVDDFTVSLSRSKYARVCVEIDLSKPLCRGFWVGDDMNKVFVVVMYERLPTFCYTCGLIGHGSNSCSRSAASGAGMPVSTRPVGYSEPGHTLVSDVVDQVMDISDPVLDLPLPENTNNLV</sequence>
<keyword evidence="3" id="KW-1185">Reference proteome</keyword>
<dbReference type="AlphaFoldDB" id="A0AB40AUT6"/>
<feature type="domain" description="DUF4283" evidence="1">
    <location>
        <begin position="66"/>
        <end position="146"/>
    </location>
</feature>
<dbReference type="Pfam" id="PF14392">
    <property type="entry name" value="zf-CCHC_4"/>
    <property type="match status" value="1"/>
</dbReference>
<gene>
    <name evidence="4" type="primary">LOC120254910</name>
</gene>
<dbReference type="PANTHER" id="PTHR31286">
    <property type="entry name" value="GLYCINE-RICH CELL WALL STRUCTURAL PROTEIN 1.8-LIKE"/>
    <property type="match status" value="1"/>
</dbReference>
<evidence type="ECO:0000259" key="2">
    <source>
        <dbReference type="Pfam" id="PF14392"/>
    </source>
</evidence>
<dbReference type="InterPro" id="IPR040256">
    <property type="entry name" value="At4g02000-like"/>
</dbReference>
<evidence type="ECO:0000259" key="1">
    <source>
        <dbReference type="Pfam" id="PF14111"/>
    </source>
</evidence>
<dbReference type="PANTHER" id="PTHR31286:SF180">
    <property type="entry name" value="OS10G0362600 PROTEIN"/>
    <property type="match status" value="1"/>
</dbReference>